<evidence type="ECO:0000313" key="16">
    <source>
        <dbReference type="Proteomes" id="UP001501729"/>
    </source>
</evidence>
<comment type="similarity">
    <text evidence="11">Belongs to the ABC transporter superfamily. Carbohydrate uptake transporter-1 (CUT1) (TC 3.A.1.1) family.</text>
</comment>
<evidence type="ECO:0000256" key="4">
    <source>
        <dbReference type="ARBA" id="ARBA00022741"/>
    </source>
</evidence>
<evidence type="ECO:0000256" key="13">
    <source>
        <dbReference type="ARBA" id="ARBA00066315"/>
    </source>
</evidence>
<dbReference type="EC" id="7.5.2.13" evidence="13"/>
<dbReference type="InterPro" id="IPR015855">
    <property type="entry name" value="ABC_transpr_MalK-like"/>
</dbReference>
<dbReference type="InterPro" id="IPR003439">
    <property type="entry name" value="ABC_transporter-like_ATP-bd"/>
</dbReference>
<comment type="subunit">
    <text evidence="12">The complex is composed of two ATP-binding proteins (XacJ and XacK), two transmembrane proteins (XacH and XacI) and a solute-binding protein (XacG).</text>
</comment>
<dbReference type="GO" id="GO:0016887">
    <property type="term" value="F:ATP hydrolysis activity"/>
    <property type="evidence" value="ECO:0007669"/>
    <property type="project" value="InterPro"/>
</dbReference>
<dbReference type="Gene3D" id="2.40.50.140">
    <property type="entry name" value="Nucleic acid-binding proteins"/>
    <property type="match status" value="1"/>
</dbReference>
<keyword evidence="7" id="KW-0472">Membrane</keyword>
<dbReference type="Pfam" id="PF17912">
    <property type="entry name" value="OB_MalK"/>
    <property type="match status" value="1"/>
</dbReference>
<keyword evidence="3" id="KW-1003">Cell membrane</keyword>
<dbReference type="GO" id="GO:0008643">
    <property type="term" value="P:carbohydrate transport"/>
    <property type="evidence" value="ECO:0007669"/>
    <property type="project" value="InterPro"/>
</dbReference>
<keyword evidence="4" id="KW-0547">Nucleotide-binding</keyword>
<evidence type="ECO:0000256" key="3">
    <source>
        <dbReference type="ARBA" id="ARBA00022475"/>
    </source>
</evidence>
<accession>A0AAV3UP81</accession>
<dbReference type="EMBL" id="BAABKX010000019">
    <property type="protein sequence ID" value="GAA5061227.1"/>
    <property type="molecule type" value="Genomic_DNA"/>
</dbReference>
<evidence type="ECO:0000259" key="14">
    <source>
        <dbReference type="PROSITE" id="PS50893"/>
    </source>
</evidence>
<evidence type="ECO:0000256" key="12">
    <source>
        <dbReference type="ARBA" id="ARBA00065962"/>
    </source>
</evidence>
<keyword evidence="16" id="KW-1185">Reference proteome</keyword>
<dbReference type="InterPro" id="IPR017871">
    <property type="entry name" value="ABC_transporter-like_CS"/>
</dbReference>
<evidence type="ECO:0000256" key="5">
    <source>
        <dbReference type="ARBA" id="ARBA00022840"/>
    </source>
</evidence>
<dbReference type="SUPFAM" id="SSF52540">
    <property type="entry name" value="P-loop containing nucleoside triphosphate hydrolases"/>
    <property type="match status" value="1"/>
</dbReference>
<dbReference type="InterPro" id="IPR003593">
    <property type="entry name" value="AAA+_ATPase"/>
</dbReference>
<sequence length="400" mass="44214">MAGLTLDHITKTFTDSRKDVIAVNDVSIDIADGEFLVLVGPSGCGKTTILRMVAGLESLTSGEIRLDGDVINDESPKNRKIAMVFQNYALYPHMTVRENMRFGLEESTNSSDTEIERKVRETAELLDISELLDRKPKELSGGQQQRVALGRAIVRDPAVFLLDEPLSNLDAKLRAHMRTELQRIQEELHVTAVFVTHDQTEAMTMGDRIAVLNDGELQQIGTPLECYHTPANQFVAEFIGSPSMNFFELEVQGSRLISMTANGRFEYPISEETRDAIGDRATVVLGIRPEDIIVSEDRGGEHTFEAVVDVVEPMGNENIVYLTFDSDTMSPDTFIAAVDGFKQISAGEPVIVQMPEDDISIFDAKTGETLRYRVLTDDLPMANVRGKSPALRGGDESDSQ</sequence>
<comment type="subcellular location">
    <subcellularLocation>
        <location evidence="1">Cell membrane</location>
        <topology evidence="1">Peripheral membrane protein</topology>
    </subcellularLocation>
</comment>
<dbReference type="SMART" id="SM00382">
    <property type="entry name" value="AAA"/>
    <property type="match status" value="1"/>
</dbReference>
<dbReference type="RefSeq" id="WP_227777040.1">
    <property type="nucleotide sequence ID" value="NZ_BAABKX010000019.1"/>
</dbReference>
<dbReference type="FunFam" id="3.40.50.300:FF:000042">
    <property type="entry name" value="Maltose/maltodextrin ABC transporter, ATP-binding protein"/>
    <property type="match status" value="1"/>
</dbReference>
<dbReference type="InterPro" id="IPR027417">
    <property type="entry name" value="P-loop_NTPase"/>
</dbReference>
<dbReference type="GO" id="GO:0005524">
    <property type="term" value="F:ATP binding"/>
    <property type="evidence" value="ECO:0007669"/>
    <property type="project" value="UniProtKB-KW"/>
</dbReference>
<keyword evidence="2" id="KW-0813">Transport</keyword>
<name>A0AAV3UP81_9EURY</name>
<feature type="domain" description="ABC transporter" evidence="14">
    <location>
        <begin position="4"/>
        <end position="239"/>
    </location>
</feature>
<comment type="function">
    <text evidence="10">Part of the ABC transporter complex XacGHIJK involved in the uptake of xylose and arabinose. Responsible for energy coupling to the transport system.</text>
</comment>
<evidence type="ECO:0000256" key="8">
    <source>
        <dbReference type="ARBA" id="ARBA00050355"/>
    </source>
</evidence>
<evidence type="ECO:0000256" key="11">
    <source>
        <dbReference type="ARBA" id="ARBA00061029"/>
    </source>
</evidence>
<dbReference type="InterPro" id="IPR040582">
    <property type="entry name" value="OB_MalK-like"/>
</dbReference>
<dbReference type="InterPro" id="IPR008995">
    <property type="entry name" value="Mo/tungstate-bd_C_term_dom"/>
</dbReference>
<keyword evidence="5 15" id="KW-0067">ATP-binding</keyword>
<protein>
    <recommendedName>
        <fullName evidence="13">ABC-type D-xylose/L-arabinose transporter</fullName>
        <ecNumber evidence="13">7.5.2.13</ecNumber>
    </recommendedName>
</protein>
<evidence type="ECO:0000256" key="6">
    <source>
        <dbReference type="ARBA" id="ARBA00022967"/>
    </source>
</evidence>
<dbReference type="Pfam" id="PF00005">
    <property type="entry name" value="ABC_tran"/>
    <property type="match status" value="1"/>
</dbReference>
<gene>
    <name evidence="15" type="primary">ugpC_5</name>
    <name evidence="15" type="ORF">GCM10025751_47270</name>
</gene>
<evidence type="ECO:0000256" key="7">
    <source>
        <dbReference type="ARBA" id="ARBA00023136"/>
    </source>
</evidence>
<proteinExistence type="inferred from homology"/>
<keyword evidence="6" id="KW-1278">Translocase</keyword>
<dbReference type="PROSITE" id="PS00211">
    <property type="entry name" value="ABC_TRANSPORTER_1"/>
    <property type="match status" value="1"/>
</dbReference>
<dbReference type="NCBIfam" id="NF008653">
    <property type="entry name" value="PRK11650.1"/>
    <property type="match status" value="1"/>
</dbReference>
<dbReference type="GO" id="GO:0140359">
    <property type="term" value="F:ABC-type transporter activity"/>
    <property type="evidence" value="ECO:0007669"/>
    <property type="project" value="InterPro"/>
</dbReference>
<dbReference type="PROSITE" id="PS50893">
    <property type="entry name" value="ABC_TRANSPORTER_2"/>
    <property type="match status" value="1"/>
</dbReference>
<dbReference type="SUPFAM" id="SSF50331">
    <property type="entry name" value="MOP-like"/>
    <property type="match status" value="1"/>
</dbReference>
<evidence type="ECO:0000256" key="1">
    <source>
        <dbReference type="ARBA" id="ARBA00004202"/>
    </source>
</evidence>
<evidence type="ECO:0000313" key="15">
    <source>
        <dbReference type="EMBL" id="GAA5061227.1"/>
    </source>
</evidence>
<evidence type="ECO:0000256" key="10">
    <source>
        <dbReference type="ARBA" id="ARBA00053454"/>
    </source>
</evidence>
<dbReference type="AlphaFoldDB" id="A0AAV3UP81"/>
<evidence type="ECO:0000256" key="9">
    <source>
        <dbReference type="ARBA" id="ARBA00051890"/>
    </source>
</evidence>
<dbReference type="InterPro" id="IPR012340">
    <property type="entry name" value="NA-bd_OB-fold"/>
</dbReference>
<evidence type="ECO:0000256" key="2">
    <source>
        <dbReference type="ARBA" id="ARBA00022448"/>
    </source>
</evidence>
<dbReference type="GO" id="GO:0055052">
    <property type="term" value="C:ATP-binding cassette (ABC) transporter complex, substrate-binding subunit-containing"/>
    <property type="evidence" value="ECO:0007669"/>
    <property type="project" value="TreeGrafter"/>
</dbReference>
<dbReference type="CDD" id="cd03301">
    <property type="entry name" value="ABC_MalK_N"/>
    <property type="match status" value="1"/>
</dbReference>
<comment type="catalytic activity">
    <reaction evidence="8">
        <text>D-xylose(out) + ATP + H2O = D-xylose(in) + ADP + phosphate + H(+)</text>
        <dbReference type="Rhea" id="RHEA:29899"/>
        <dbReference type="ChEBI" id="CHEBI:15377"/>
        <dbReference type="ChEBI" id="CHEBI:15378"/>
        <dbReference type="ChEBI" id="CHEBI:30616"/>
        <dbReference type="ChEBI" id="CHEBI:43474"/>
        <dbReference type="ChEBI" id="CHEBI:53455"/>
        <dbReference type="ChEBI" id="CHEBI:456216"/>
        <dbReference type="EC" id="7.5.2.13"/>
    </reaction>
    <physiologicalReaction direction="left-to-right" evidence="8">
        <dbReference type="Rhea" id="RHEA:29900"/>
    </physiologicalReaction>
</comment>
<comment type="catalytic activity">
    <reaction evidence="9">
        <text>L-arabinose(out) + ATP + H2O = L-arabinose(in) + ADP + phosphate + H(+)</text>
        <dbReference type="Rhea" id="RHEA:30007"/>
        <dbReference type="ChEBI" id="CHEBI:15377"/>
        <dbReference type="ChEBI" id="CHEBI:15378"/>
        <dbReference type="ChEBI" id="CHEBI:17535"/>
        <dbReference type="ChEBI" id="CHEBI:30616"/>
        <dbReference type="ChEBI" id="CHEBI:43474"/>
        <dbReference type="ChEBI" id="CHEBI:456216"/>
        <dbReference type="EC" id="7.5.2.13"/>
    </reaction>
    <physiologicalReaction direction="left-to-right" evidence="9">
        <dbReference type="Rhea" id="RHEA:30008"/>
    </physiologicalReaction>
</comment>
<dbReference type="Gene3D" id="3.40.50.300">
    <property type="entry name" value="P-loop containing nucleotide triphosphate hydrolases"/>
    <property type="match status" value="1"/>
</dbReference>
<dbReference type="PANTHER" id="PTHR43875:SF15">
    <property type="entry name" value="TREHALOSE IMPORT ATP-BINDING PROTEIN SUGC"/>
    <property type="match status" value="1"/>
</dbReference>
<reference evidence="15 16" key="1">
    <citation type="journal article" date="2019" name="Int. J. Syst. Evol. Microbiol.">
        <title>The Global Catalogue of Microorganisms (GCM) 10K type strain sequencing project: providing services to taxonomists for standard genome sequencing and annotation.</title>
        <authorList>
            <consortium name="The Broad Institute Genomics Platform"/>
            <consortium name="The Broad Institute Genome Sequencing Center for Infectious Disease"/>
            <person name="Wu L."/>
            <person name="Ma J."/>
        </authorList>
    </citation>
    <scope>NUCLEOTIDE SEQUENCE [LARGE SCALE GENOMIC DNA]</scope>
    <source>
        <strain evidence="15 16">JCM 17504</strain>
    </source>
</reference>
<dbReference type="PANTHER" id="PTHR43875">
    <property type="entry name" value="MALTODEXTRIN IMPORT ATP-BINDING PROTEIN MSMX"/>
    <property type="match status" value="1"/>
</dbReference>
<dbReference type="Proteomes" id="UP001501729">
    <property type="component" value="Unassembled WGS sequence"/>
</dbReference>
<dbReference type="Gene3D" id="2.40.50.100">
    <property type="match status" value="1"/>
</dbReference>
<organism evidence="15 16">
    <name type="scientific">Haladaptatus pallidirubidus</name>
    <dbReference type="NCBI Taxonomy" id="1008152"/>
    <lineage>
        <taxon>Archaea</taxon>
        <taxon>Methanobacteriati</taxon>
        <taxon>Methanobacteriota</taxon>
        <taxon>Stenosarchaea group</taxon>
        <taxon>Halobacteria</taxon>
        <taxon>Halobacteriales</taxon>
        <taxon>Haladaptataceae</taxon>
        <taxon>Haladaptatus</taxon>
    </lineage>
</organism>
<dbReference type="InterPro" id="IPR047641">
    <property type="entry name" value="ABC_transpr_MalK/UgpC-like"/>
</dbReference>
<dbReference type="GeneID" id="68615718"/>
<comment type="caution">
    <text evidence="15">The sequence shown here is derived from an EMBL/GenBank/DDBJ whole genome shotgun (WGS) entry which is preliminary data.</text>
</comment>